<evidence type="ECO:0000313" key="2">
    <source>
        <dbReference type="Proteomes" id="UP001165341"/>
    </source>
</evidence>
<evidence type="ECO:0000313" key="1">
    <source>
        <dbReference type="EMBL" id="MCI4659720.1"/>
    </source>
</evidence>
<sequence length="108" mass="11731">MSSTPSHPLLTDRYVTETAPGKRPRLSFVTINDQFTVDVAAEEVGHLDGDPRSLCFPIVGDGKPVIWTDFDSFDGYTMLLEDALKVAAMEIAALRLLATSPSSESSDQ</sequence>
<dbReference type="RefSeq" id="WP_243013211.1">
    <property type="nucleotide sequence ID" value="NZ_JALGAR010000006.1"/>
</dbReference>
<accession>A0AA41UHA9</accession>
<dbReference type="AlphaFoldDB" id="A0AA41UHA9"/>
<protein>
    <submittedName>
        <fullName evidence="1">Uncharacterized protein</fullName>
    </submittedName>
</protein>
<proteinExistence type="predicted"/>
<dbReference type="Proteomes" id="UP001165341">
    <property type="component" value="Unassembled WGS sequence"/>
</dbReference>
<comment type="caution">
    <text evidence="1">The sequence shown here is derived from an EMBL/GenBank/DDBJ whole genome shotgun (WGS) entry which is preliminary data.</text>
</comment>
<reference evidence="1" key="1">
    <citation type="submission" date="2022-03" db="EMBL/GenBank/DDBJ databases">
        <title>Cryobacterium sp. nov. strain ZS14-85, isolated from Antarctic soil.</title>
        <authorList>
            <person name="Li J."/>
            <person name="Niu G."/>
        </authorList>
    </citation>
    <scope>NUCLEOTIDE SEQUENCE</scope>
    <source>
        <strain evidence="1">ZS14-85</strain>
    </source>
</reference>
<dbReference type="EMBL" id="JALGAR010000006">
    <property type="protein sequence ID" value="MCI4659720.1"/>
    <property type="molecule type" value="Genomic_DNA"/>
</dbReference>
<keyword evidence="2" id="KW-1185">Reference proteome</keyword>
<gene>
    <name evidence="1" type="ORF">MQH31_18090</name>
</gene>
<organism evidence="1 2">
    <name type="scientific">Cryobacterium zhongshanensis</name>
    <dbReference type="NCBI Taxonomy" id="2928153"/>
    <lineage>
        <taxon>Bacteria</taxon>
        <taxon>Bacillati</taxon>
        <taxon>Actinomycetota</taxon>
        <taxon>Actinomycetes</taxon>
        <taxon>Micrococcales</taxon>
        <taxon>Microbacteriaceae</taxon>
        <taxon>Cryobacterium</taxon>
    </lineage>
</organism>
<name>A0AA41UHA9_9MICO</name>